<sequence>MSFAMSLILFSVLYSVYSSATAEPLPESTTQCKISIQVVSFTTLRLSCPSFHKDRRRELCKTSRWCNSVSDSRIPRAVLERLYELLKQGKRLRERTLNWQKRVSERAYSRLPLPLPGLSSHHTLPIAHLSM</sequence>
<protein>
    <submittedName>
        <fullName evidence="2">Uncharacterized protein</fullName>
    </submittedName>
</protein>
<organism evidence="2 3">
    <name type="scientific">Toxocara canis</name>
    <name type="common">Canine roundworm</name>
    <dbReference type="NCBI Taxonomy" id="6265"/>
    <lineage>
        <taxon>Eukaryota</taxon>
        <taxon>Metazoa</taxon>
        <taxon>Ecdysozoa</taxon>
        <taxon>Nematoda</taxon>
        <taxon>Chromadorea</taxon>
        <taxon>Rhabditida</taxon>
        <taxon>Spirurina</taxon>
        <taxon>Ascaridomorpha</taxon>
        <taxon>Ascaridoidea</taxon>
        <taxon>Toxocaridae</taxon>
        <taxon>Toxocara</taxon>
    </lineage>
</organism>
<keyword evidence="1" id="KW-0732">Signal</keyword>
<reference evidence="2 3" key="1">
    <citation type="submission" date="2014-11" db="EMBL/GenBank/DDBJ databases">
        <title>Genetic blueprint of the zoonotic pathogen Toxocara canis.</title>
        <authorList>
            <person name="Zhu X.-Q."/>
            <person name="Korhonen P.K."/>
            <person name="Cai H."/>
            <person name="Young N.D."/>
            <person name="Nejsum P."/>
            <person name="von Samson-Himmelstjerna G."/>
            <person name="Boag P.R."/>
            <person name="Tan P."/>
            <person name="Li Q."/>
            <person name="Min J."/>
            <person name="Yang Y."/>
            <person name="Wang X."/>
            <person name="Fang X."/>
            <person name="Hall R.S."/>
            <person name="Hofmann A."/>
            <person name="Sternberg P.W."/>
            <person name="Jex A.R."/>
            <person name="Gasser R.B."/>
        </authorList>
    </citation>
    <scope>NUCLEOTIDE SEQUENCE [LARGE SCALE GENOMIC DNA]</scope>
    <source>
        <strain evidence="2">PN_DK_2014</strain>
    </source>
</reference>
<dbReference type="AlphaFoldDB" id="A0A0B2W022"/>
<feature type="chain" id="PRO_5002096406" evidence="1">
    <location>
        <begin position="23"/>
        <end position="131"/>
    </location>
</feature>
<proteinExistence type="predicted"/>
<evidence type="ECO:0000313" key="2">
    <source>
        <dbReference type="EMBL" id="KHN87024.1"/>
    </source>
</evidence>
<keyword evidence="3" id="KW-1185">Reference proteome</keyword>
<dbReference type="Proteomes" id="UP000031036">
    <property type="component" value="Unassembled WGS sequence"/>
</dbReference>
<evidence type="ECO:0000313" key="3">
    <source>
        <dbReference type="Proteomes" id="UP000031036"/>
    </source>
</evidence>
<evidence type="ECO:0000256" key="1">
    <source>
        <dbReference type="SAM" id="SignalP"/>
    </source>
</evidence>
<dbReference type="EMBL" id="JPKZ01000487">
    <property type="protein sequence ID" value="KHN87024.1"/>
    <property type="molecule type" value="Genomic_DNA"/>
</dbReference>
<comment type="caution">
    <text evidence="2">The sequence shown here is derived from an EMBL/GenBank/DDBJ whole genome shotgun (WGS) entry which is preliminary data.</text>
</comment>
<accession>A0A0B2W022</accession>
<gene>
    <name evidence="2" type="ORF">Tcan_15214</name>
</gene>
<name>A0A0B2W022_TOXCA</name>
<feature type="signal peptide" evidence="1">
    <location>
        <begin position="1"/>
        <end position="22"/>
    </location>
</feature>